<protein>
    <submittedName>
        <fullName evidence="1">Uncharacterized protein</fullName>
    </submittedName>
</protein>
<evidence type="ECO:0000313" key="1">
    <source>
        <dbReference type="EMBL" id="KAI4839259.1"/>
    </source>
</evidence>
<dbReference type="Proteomes" id="UP001056978">
    <property type="component" value="Chromosome 7"/>
</dbReference>
<keyword evidence="2" id="KW-1185">Reference proteome</keyword>
<sequence length="225" mass="26798">MYFEKPAYFKDRKLDILRLFHIFTRNEMPGEKHCEDLYVCHGQIFGLKEEQEKEIKHIKIQRTKETKKFIYLTTGNNVRYLIESHYYSSSENRQKLTKLVNSLKACSDYRTKMKYKYENYISNSKLYIGTYRLLAKYKEDKDLIILYIKEEIPNNVINKIKDMPINEKGVTGIKKKSNERSMNNGGCNKQGKKNKSNTFETIKCSYLEKRYSQNLILNIFLKTMG</sequence>
<accession>A0ACB9YDI4</accession>
<proteinExistence type="predicted"/>
<gene>
    <name evidence="1" type="ORF">MKS88_001804</name>
</gene>
<name>A0ACB9YDI4_PLABR</name>
<reference evidence="1" key="1">
    <citation type="submission" date="2022-06" db="EMBL/GenBank/DDBJ databases">
        <title>The First Complete Genome of the Simian Malaria Parasite Plasmodium brasilianum.</title>
        <authorList>
            <person name="Bajic M."/>
            <person name="Ravishankar S."/>
        </authorList>
    </citation>
    <scope>NUCLEOTIDE SEQUENCE</scope>
    <source>
        <strain evidence="1">Bolivian I</strain>
    </source>
</reference>
<organism evidence="1 2">
    <name type="scientific">Plasmodium brasilianum</name>
    <dbReference type="NCBI Taxonomy" id="5824"/>
    <lineage>
        <taxon>Eukaryota</taxon>
        <taxon>Sar</taxon>
        <taxon>Alveolata</taxon>
        <taxon>Apicomplexa</taxon>
        <taxon>Aconoidasida</taxon>
        <taxon>Haemosporida</taxon>
        <taxon>Plasmodiidae</taxon>
        <taxon>Plasmodium</taxon>
        <taxon>Plasmodium (Plasmodium)</taxon>
    </lineage>
</organism>
<evidence type="ECO:0000313" key="2">
    <source>
        <dbReference type="Proteomes" id="UP001056978"/>
    </source>
</evidence>
<comment type="caution">
    <text evidence="1">The sequence shown here is derived from an EMBL/GenBank/DDBJ whole genome shotgun (WGS) entry which is preliminary data.</text>
</comment>
<dbReference type="EMBL" id="CM043775">
    <property type="protein sequence ID" value="KAI4839259.1"/>
    <property type="molecule type" value="Genomic_DNA"/>
</dbReference>